<organism evidence="1">
    <name type="scientific">uncultured microorganism</name>
    <dbReference type="NCBI Taxonomy" id="358574"/>
    <lineage>
        <taxon>unclassified sequences</taxon>
        <taxon>environmental samples</taxon>
    </lineage>
</organism>
<accession>I2FJM8</accession>
<evidence type="ECO:0000313" key="1">
    <source>
        <dbReference type="EMBL" id="BAM15213.1"/>
    </source>
</evidence>
<dbReference type="AlphaFoldDB" id="I2FJM8"/>
<name>I2FJM8_9ZZZZ</name>
<sequence>MIFKSINKIALSGIVQNDTIIQCRKHFATLYSLQDCLGGCQFDNLNIWKILAHNLNDRPAFWDSESLTIEF</sequence>
<dbReference type="EMBL" id="AB716321">
    <property type="protein sequence ID" value="BAM15213.1"/>
    <property type="molecule type" value="Genomic_DNA"/>
</dbReference>
<reference evidence="1" key="1">
    <citation type="submission" date="2012-05" db="EMBL/GenBank/DDBJ databases">
        <title>Distribution of dehalogenation activities and characterization of organohalide-responsive genes in marine subsurface sediments of the Nankai Trough plate-subduction zone.</title>
        <authorList>
            <person name="Futagami T."/>
            <person name="Morono Y."/>
            <person name="Terada T."/>
            <person name="Kaksonen A.H."/>
            <person name="Inagaki F."/>
        </authorList>
    </citation>
    <scope>NUCLEOTIDE SEQUENCE</scope>
</reference>
<proteinExistence type="predicted"/>
<protein>
    <submittedName>
        <fullName evidence="1">Uncharacterized protein</fullName>
    </submittedName>
</protein>